<dbReference type="NCBIfam" id="TIGR01753">
    <property type="entry name" value="flav_short"/>
    <property type="match status" value="1"/>
</dbReference>
<keyword evidence="5 8" id="KW-0285">Flavoprotein</keyword>
<keyword evidence="7 8" id="KW-0249">Electron transport</keyword>
<dbReference type="SUPFAM" id="SSF52218">
    <property type="entry name" value="Flavoproteins"/>
    <property type="match status" value="1"/>
</dbReference>
<keyword evidence="11" id="KW-1185">Reference proteome</keyword>
<dbReference type="Pfam" id="PF00258">
    <property type="entry name" value="Flavodoxin_1"/>
    <property type="match status" value="1"/>
</dbReference>
<dbReference type="PANTHER" id="PTHR42809:SF1">
    <property type="entry name" value="FLAVODOXIN 1"/>
    <property type="match status" value="1"/>
</dbReference>
<reference evidence="10 11" key="1">
    <citation type="journal article" date="2019" name="Int. J. Syst. Evol. Microbiol.">
        <title>The Global Catalogue of Microorganisms (GCM) 10K type strain sequencing project: providing services to taxonomists for standard genome sequencing and annotation.</title>
        <authorList>
            <consortium name="The Broad Institute Genomics Platform"/>
            <consortium name="The Broad Institute Genome Sequencing Center for Infectious Disease"/>
            <person name="Wu L."/>
            <person name="Ma J."/>
        </authorList>
    </citation>
    <scope>NUCLEOTIDE SEQUENCE [LARGE SCALE GENOMIC DNA]</scope>
    <source>
        <strain evidence="10 11">JCM 12662</strain>
    </source>
</reference>
<evidence type="ECO:0000256" key="2">
    <source>
        <dbReference type="ARBA" id="ARBA00003297"/>
    </source>
</evidence>
<dbReference type="PANTHER" id="PTHR42809">
    <property type="entry name" value="FLAVODOXIN 2"/>
    <property type="match status" value="1"/>
</dbReference>
<protein>
    <recommendedName>
        <fullName evidence="8">Flavodoxin</fullName>
    </recommendedName>
</protein>
<dbReference type="PROSITE" id="PS50902">
    <property type="entry name" value="FLAVODOXIN_LIKE"/>
    <property type="match status" value="1"/>
</dbReference>
<comment type="function">
    <text evidence="2 8">Low-potential electron donor to a number of redox enzymes.</text>
</comment>
<evidence type="ECO:0000256" key="6">
    <source>
        <dbReference type="ARBA" id="ARBA00022643"/>
    </source>
</evidence>
<accession>A0ABN0XRC1</accession>
<evidence type="ECO:0000259" key="9">
    <source>
        <dbReference type="PROSITE" id="PS50902"/>
    </source>
</evidence>
<evidence type="ECO:0000256" key="1">
    <source>
        <dbReference type="ARBA" id="ARBA00001917"/>
    </source>
</evidence>
<dbReference type="Proteomes" id="UP001501166">
    <property type="component" value="Unassembled WGS sequence"/>
</dbReference>
<dbReference type="InterPro" id="IPR010087">
    <property type="entry name" value="Flav_short"/>
</dbReference>
<dbReference type="EMBL" id="BAAACW010000156">
    <property type="protein sequence ID" value="GAA0370894.1"/>
    <property type="molecule type" value="Genomic_DNA"/>
</dbReference>
<evidence type="ECO:0000313" key="10">
    <source>
        <dbReference type="EMBL" id="GAA0370894.1"/>
    </source>
</evidence>
<comment type="similarity">
    <text evidence="3 8">Belongs to the flavodoxin family.</text>
</comment>
<evidence type="ECO:0000313" key="11">
    <source>
        <dbReference type="Proteomes" id="UP001501166"/>
    </source>
</evidence>
<sequence>MPKVMIVYASLTGNTEECTEILEEAFEELGAELEVVESVFADPQDFLDYDIVLVGTYTYGTDADLPDEIVDFYEELEEVDLTGKIYGCYGSGDTFYDKYCQSVDDFDEMFAKTGAIKGAESVYVDLNPEEEDAENLKAFAQKLMQAFGENK</sequence>
<evidence type="ECO:0000256" key="8">
    <source>
        <dbReference type="RuleBase" id="RU367037"/>
    </source>
</evidence>
<gene>
    <name evidence="10" type="ORF">GCM10008932_22900</name>
</gene>
<evidence type="ECO:0000256" key="4">
    <source>
        <dbReference type="ARBA" id="ARBA00022448"/>
    </source>
</evidence>
<dbReference type="RefSeq" id="WP_343756757.1">
    <property type="nucleotide sequence ID" value="NZ_BAAACW010000156.1"/>
</dbReference>
<comment type="cofactor">
    <cofactor evidence="1 8">
        <name>FMN</name>
        <dbReference type="ChEBI" id="CHEBI:58210"/>
    </cofactor>
</comment>
<evidence type="ECO:0000256" key="5">
    <source>
        <dbReference type="ARBA" id="ARBA00022630"/>
    </source>
</evidence>
<keyword evidence="6 8" id="KW-0288">FMN</keyword>
<dbReference type="InterPro" id="IPR050619">
    <property type="entry name" value="Flavodoxin"/>
</dbReference>
<dbReference type="InterPro" id="IPR008254">
    <property type="entry name" value="Flavodoxin/NO_synth"/>
</dbReference>
<feature type="domain" description="Flavodoxin-like" evidence="9">
    <location>
        <begin position="4"/>
        <end position="144"/>
    </location>
</feature>
<proteinExistence type="inferred from homology"/>
<evidence type="ECO:0000256" key="7">
    <source>
        <dbReference type="ARBA" id="ARBA00022982"/>
    </source>
</evidence>
<organism evidence="10 11">
    <name type="scientific">Alkalibacterium iburiense</name>
    <dbReference type="NCBI Taxonomy" id="290589"/>
    <lineage>
        <taxon>Bacteria</taxon>
        <taxon>Bacillati</taxon>
        <taxon>Bacillota</taxon>
        <taxon>Bacilli</taxon>
        <taxon>Lactobacillales</taxon>
        <taxon>Carnobacteriaceae</taxon>
        <taxon>Alkalibacterium</taxon>
    </lineage>
</organism>
<dbReference type="InterPro" id="IPR029039">
    <property type="entry name" value="Flavoprotein-like_sf"/>
</dbReference>
<evidence type="ECO:0000256" key="3">
    <source>
        <dbReference type="ARBA" id="ARBA00005267"/>
    </source>
</evidence>
<keyword evidence="4 8" id="KW-0813">Transport</keyword>
<dbReference type="Gene3D" id="3.40.50.360">
    <property type="match status" value="1"/>
</dbReference>
<name>A0ABN0XRC1_9LACT</name>
<dbReference type="NCBIfam" id="NF005587">
    <property type="entry name" value="PRK07308.1"/>
    <property type="match status" value="1"/>
</dbReference>
<comment type="caution">
    <text evidence="10">The sequence shown here is derived from an EMBL/GenBank/DDBJ whole genome shotgun (WGS) entry which is preliminary data.</text>
</comment>
<dbReference type="NCBIfam" id="NF005216">
    <property type="entry name" value="PRK06703.1"/>
    <property type="match status" value="1"/>
</dbReference>